<sequence>MSLPSRFDIDPSQMLGAGSFGTVFKRLDTVTKRPVAVKVMEEELRHPAILQAVAVDGTFGIWAAPDGLHLPSMLGSSDVCASSAWVNGGRIRHLAYAASVGVQHFLHFHLQASPTMRVQEARQQATANREKVDKLEDEAGEAKLHYCVGAARRDANSEQQKVDRFVDALMDLEESALEQFLRGQSLPGEKNGKVGKVLAEFLDAPAALRQQVVDQLPIYKYVANRLTCRLSTAGVADGDAAEMRVESVDYGNGDGDIKKGQRKPKTKKKAGSALAAKAIRSV</sequence>
<gene>
    <name evidence="2" type="ORF">AK812_SmicGene32226</name>
</gene>
<evidence type="ECO:0000313" key="2">
    <source>
        <dbReference type="EMBL" id="OLP86647.1"/>
    </source>
</evidence>
<dbReference type="Proteomes" id="UP000186817">
    <property type="component" value="Unassembled WGS sequence"/>
</dbReference>
<dbReference type="EMBL" id="LSRX01000906">
    <property type="protein sequence ID" value="OLP86647.1"/>
    <property type="molecule type" value="Genomic_DNA"/>
</dbReference>
<reference evidence="2 3" key="1">
    <citation type="submission" date="2016-02" db="EMBL/GenBank/DDBJ databases">
        <title>Genome analysis of coral dinoflagellate symbionts highlights evolutionary adaptations to a symbiotic lifestyle.</title>
        <authorList>
            <person name="Aranda M."/>
            <person name="Li Y."/>
            <person name="Liew Y.J."/>
            <person name="Baumgarten S."/>
            <person name="Simakov O."/>
            <person name="Wilson M."/>
            <person name="Piel J."/>
            <person name="Ashoor H."/>
            <person name="Bougouffa S."/>
            <person name="Bajic V.B."/>
            <person name="Ryu T."/>
            <person name="Ravasi T."/>
            <person name="Bayer T."/>
            <person name="Micklem G."/>
            <person name="Kim H."/>
            <person name="Bhak J."/>
            <person name="Lajeunesse T.C."/>
            <person name="Voolstra C.R."/>
        </authorList>
    </citation>
    <scope>NUCLEOTIDE SEQUENCE [LARGE SCALE GENOMIC DNA]</scope>
    <source>
        <strain evidence="2 3">CCMP2467</strain>
    </source>
</reference>
<evidence type="ECO:0008006" key="4">
    <source>
        <dbReference type="Google" id="ProtNLM"/>
    </source>
</evidence>
<dbReference type="Gene3D" id="1.10.510.10">
    <property type="entry name" value="Transferase(Phosphotransferase) domain 1"/>
    <property type="match status" value="1"/>
</dbReference>
<dbReference type="OrthoDB" id="535945at2759"/>
<dbReference type="AlphaFoldDB" id="A0A1Q9CUR7"/>
<dbReference type="SUPFAM" id="SSF56112">
    <property type="entry name" value="Protein kinase-like (PK-like)"/>
    <property type="match status" value="1"/>
</dbReference>
<keyword evidence="3" id="KW-1185">Reference proteome</keyword>
<feature type="compositionally biased region" description="Basic residues" evidence="1">
    <location>
        <begin position="260"/>
        <end position="270"/>
    </location>
</feature>
<feature type="compositionally biased region" description="Low complexity" evidence="1">
    <location>
        <begin position="271"/>
        <end position="282"/>
    </location>
</feature>
<feature type="region of interest" description="Disordered" evidence="1">
    <location>
        <begin position="251"/>
        <end position="282"/>
    </location>
</feature>
<evidence type="ECO:0000313" key="3">
    <source>
        <dbReference type="Proteomes" id="UP000186817"/>
    </source>
</evidence>
<dbReference type="InterPro" id="IPR011009">
    <property type="entry name" value="Kinase-like_dom_sf"/>
</dbReference>
<accession>A0A1Q9CUR7</accession>
<evidence type="ECO:0000256" key="1">
    <source>
        <dbReference type="SAM" id="MobiDB-lite"/>
    </source>
</evidence>
<protein>
    <recommendedName>
        <fullName evidence="4">Protein kinase domain-containing protein</fullName>
    </recommendedName>
</protein>
<organism evidence="2 3">
    <name type="scientific">Symbiodinium microadriaticum</name>
    <name type="common">Dinoflagellate</name>
    <name type="synonym">Zooxanthella microadriatica</name>
    <dbReference type="NCBI Taxonomy" id="2951"/>
    <lineage>
        <taxon>Eukaryota</taxon>
        <taxon>Sar</taxon>
        <taxon>Alveolata</taxon>
        <taxon>Dinophyceae</taxon>
        <taxon>Suessiales</taxon>
        <taxon>Symbiodiniaceae</taxon>
        <taxon>Symbiodinium</taxon>
    </lineage>
</organism>
<proteinExistence type="predicted"/>
<name>A0A1Q9CUR7_SYMMI</name>
<comment type="caution">
    <text evidence="2">The sequence shown here is derived from an EMBL/GenBank/DDBJ whole genome shotgun (WGS) entry which is preliminary data.</text>
</comment>